<dbReference type="InterPro" id="IPR036249">
    <property type="entry name" value="Thioredoxin-like_sf"/>
</dbReference>
<dbReference type="EMBL" id="CP001016">
    <property type="protein sequence ID" value="ACB94115.1"/>
    <property type="molecule type" value="Genomic_DNA"/>
</dbReference>
<dbReference type="OrthoDB" id="9810080at2"/>
<dbReference type="Pfam" id="PF02798">
    <property type="entry name" value="GST_N"/>
    <property type="match status" value="1"/>
</dbReference>
<dbReference type="HOGENOM" id="CLU_011226_6_0_5"/>
<dbReference type="SFLD" id="SFLDG00358">
    <property type="entry name" value="Main_(cytGST)"/>
    <property type="match status" value="1"/>
</dbReference>
<dbReference type="SFLD" id="SFLDS00019">
    <property type="entry name" value="Glutathione_Transferase_(cytos"/>
    <property type="match status" value="1"/>
</dbReference>
<dbReference type="PROSITE" id="PS50404">
    <property type="entry name" value="GST_NTER"/>
    <property type="match status" value="1"/>
</dbReference>
<dbReference type="Pfam" id="PF00043">
    <property type="entry name" value="GST_C"/>
    <property type="match status" value="1"/>
</dbReference>
<dbReference type="InterPro" id="IPR036282">
    <property type="entry name" value="Glutathione-S-Trfase_C_sf"/>
</dbReference>
<dbReference type="SUPFAM" id="SSF47616">
    <property type="entry name" value="GST C-terminal domain-like"/>
    <property type="match status" value="1"/>
</dbReference>
<reference evidence="5" key="1">
    <citation type="submission" date="2008-03" db="EMBL/GenBank/DDBJ databases">
        <title>Complete sequence of chromosome of Beijerinckia indica subsp. indica ATCC 9039.</title>
        <authorList>
            <consortium name="US DOE Joint Genome Institute"/>
            <person name="Copeland A."/>
            <person name="Lucas S."/>
            <person name="Lapidus A."/>
            <person name="Glavina del Rio T."/>
            <person name="Dalin E."/>
            <person name="Tice H."/>
            <person name="Bruce D."/>
            <person name="Goodwin L."/>
            <person name="Pitluck S."/>
            <person name="LaButti K."/>
            <person name="Schmutz J."/>
            <person name="Larimer F."/>
            <person name="Land M."/>
            <person name="Hauser L."/>
            <person name="Kyrpides N."/>
            <person name="Mikhailova N."/>
            <person name="Dunfield P.F."/>
            <person name="Dedysh S.N."/>
            <person name="Liesack W."/>
            <person name="Saw J.H."/>
            <person name="Alam M."/>
            <person name="Chen Y."/>
            <person name="Murrell J.C."/>
            <person name="Richardson P."/>
        </authorList>
    </citation>
    <scope>NUCLEOTIDE SEQUENCE [LARGE SCALE GENOMIC DNA]</scope>
    <source>
        <strain evidence="5">ATCC 9039 / DSM 1715 / NCIMB 8712</strain>
    </source>
</reference>
<dbReference type="AlphaFoldDB" id="B2IE95"/>
<feature type="domain" description="GST C-terminal" evidence="3">
    <location>
        <begin position="92"/>
        <end position="205"/>
    </location>
</feature>
<evidence type="ECO:0000259" key="3">
    <source>
        <dbReference type="PROSITE" id="PS50405"/>
    </source>
</evidence>
<dbReference type="Gene3D" id="3.40.30.10">
    <property type="entry name" value="Glutaredoxin"/>
    <property type="match status" value="1"/>
</dbReference>
<dbReference type="SUPFAM" id="SSF52833">
    <property type="entry name" value="Thioredoxin-like"/>
    <property type="match status" value="1"/>
</dbReference>
<evidence type="ECO:0000313" key="5">
    <source>
        <dbReference type="Proteomes" id="UP000001695"/>
    </source>
</evidence>
<gene>
    <name evidence="4" type="ordered locus">Bind_0462</name>
</gene>
<evidence type="ECO:0000256" key="1">
    <source>
        <dbReference type="RuleBase" id="RU003494"/>
    </source>
</evidence>
<comment type="similarity">
    <text evidence="1">Belongs to the GST superfamily.</text>
</comment>
<dbReference type="GO" id="GO:0016740">
    <property type="term" value="F:transferase activity"/>
    <property type="evidence" value="ECO:0007669"/>
    <property type="project" value="UniProtKB-KW"/>
</dbReference>
<sequence length="205" mass="22691">MPESPNLTLYGLRLSGHSHRAELMLSLLNLSYHFHAVDLAAGEQHTDEFHRLNVFETVPVLQDGDVTIADSVAILVYLALRYDPSRMWLPSEPSAAAQVQRWLSVAQGPVFNGPCTARLIKIFGLPGDYEHAAAESKRLLERLDETLTQSPFLTGTTITLADVAIYSYIAKAPEGEVSLEPYQNVCAWLNRVEALPFFLPMPAAN</sequence>
<evidence type="ECO:0000313" key="4">
    <source>
        <dbReference type="EMBL" id="ACB94115.1"/>
    </source>
</evidence>
<proteinExistence type="inferred from homology"/>
<dbReference type="CDD" id="cd03206">
    <property type="entry name" value="GST_C_7"/>
    <property type="match status" value="1"/>
</dbReference>
<protein>
    <submittedName>
        <fullName evidence="4">Glutathione S-transferase domain</fullName>
    </submittedName>
</protein>
<accession>B2IE95</accession>
<dbReference type="InterPro" id="IPR040079">
    <property type="entry name" value="Glutathione_S-Trfase"/>
</dbReference>
<dbReference type="InterPro" id="IPR004046">
    <property type="entry name" value="GST_C"/>
</dbReference>
<reference evidence="4 5" key="2">
    <citation type="journal article" date="2010" name="J. Bacteriol.">
        <title>Complete genome sequence of Beijerinckia indica subsp. indica.</title>
        <authorList>
            <person name="Tamas I."/>
            <person name="Dedysh S.N."/>
            <person name="Liesack W."/>
            <person name="Stott M.B."/>
            <person name="Alam M."/>
            <person name="Murrell J.C."/>
            <person name="Dunfield P.F."/>
        </authorList>
    </citation>
    <scope>NUCLEOTIDE SEQUENCE [LARGE SCALE GENOMIC DNA]</scope>
    <source>
        <strain evidence="5">ATCC 9039 / DSM 1715 / NCIMB 8712</strain>
    </source>
</reference>
<keyword evidence="4" id="KW-0808">Transferase</keyword>
<evidence type="ECO:0000259" key="2">
    <source>
        <dbReference type="PROSITE" id="PS50404"/>
    </source>
</evidence>
<keyword evidence="5" id="KW-1185">Reference proteome</keyword>
<dbReference type="STRING" id="395963.Bind_0462"/>
<organism evidence="4 5">
    <name type="scientific">Beijerinckia indica subsp. indica (strain ATCC 9039 / DSM 1715 / NCIMB 8712)</name>
    <dbReference type="NCBI Taxonomy" id="395963"/>
    <lineage>
        <taxon>Bacteria</taxon>
        <taxon>Pseudomonadati</taxon>
        <taxon>Pseudomonadota</taxon>
        <taxon>Alphaproteobacteria</taxon>
        <taxon>Hyphomicrobiales</taxon>
        <taxon>Beijerinckiaceae</taxon>
        <taxon>Beijerinckia</taxon>
    </lineage>
</organism>
<dbReference type="KEGG" id="bid:Bind_0462"/>
<dbReference type="PROSITE" id="PS50405">
    <property type="entry name" value="GST_CTER"/>
    <property type="match status" value="1"/>
</dbReference>
<dbReference type="RefSeq" id="WP_012383473.1">
    <property type="nucleotide sequence ID" value="NC_010581.1"/>
</dbReference>
<dbReference type="Gene3D" id="1.20.1050.10">
    <property type="match status" value="1"/>
</dbReference>
<dbReference type="PANTHER" id="PTHR44051:SF2">
    <property type="entry name" value="HYPOTHETICAL GLUTATHIONE S-TRANSFERASE LIKE PROTEIN"/>
    <property type="match status" value="1"/>
</dbReference>
<name>B2IE95_BEII9</name>
<dbReference type="InterPro" id="IPR010987">
    <property type="entry name" value="Glutathione-S-Trfase_C-like"/>
</dbReference>
<dbReference type="eggNOG" id="COG0625">
    <property type="taxonomic scope" value="Bacteria"/>
</dbReference>
<dbReference type="Proteomes" id="UP000001695">
    <property type="component" value="Chromosome"/>
</dbReference>
<dbReference type="PANTHER" id="PTHR44051">
    <property type="entry name" value="GLUTATHIONE S-TRANSFERASE-RELATED"/>
    <property type="match status" value="1"/>
</dbReference>
<feature type="domain" description="GST N-terminal" evidence="2">
    <location>
        <begin position="5"/>
        <end position="86"/>
    </location>
</feature>
<dbReference type="InterPro" id="IPR004045">
    <property type="entry name" value="Glutathione_S-Trfase_N"/>
</dbReference>